<evidence type="ECO:0000256" key="1">
    <source>
        <dbReference type="SAM" id="MobiDB-lite"/>
    </source>
</evidence>
<keyword evidence="3" id="KW-1185">Reference proteome</keyword>
<dbReference type="AlphaFoldDB" id="A0A2I9CWC0"/>
<name>A0A2I9CWC0_9DEIO</name>
<proteinExistence type="predicted"/>
<comment type="caution">
    <text evidence="2">The sequence shown here is derived from an EMBL/GenBank/DDBJ whole genome shotgun (WGS) entry which is preliminary data.</text>
</comment>
<organism evidence="2 3">
    <name type="scientific">Deinococcus aerius</name>
    <dbReference type="NCBI Taxonomy" id="200253"/>
    <lineage>
        <taxon>Bacteria</taxon>
        <taxon>Thermotogati</taxon>
        <taxon>Deinococcota</taxon>
        <taxon>Deinococci</taxon>
        <taxon>Deinococcales</taxon>
        <taxon>Deinococcaceae</taxon>
        <taxon>Deinococcus</taxon>
    </lineage>
</organism>
<reference evidence="3" key="1">
    <citation type="submission" date="2018-01" db="EMBL/GenBank/DDBJ databases">
        <title>Draft Genome Sequence of the Radioresistant Bacterium Deinococcus aerius TR0125, Isolated from the Higher Atmosphere above Japan.</title>
        <authorList>
            <person name="Satoh K."/>
            <person name="Arai H."/>
            <person name="Sanzen T."/>
            <person name="Kawaguchi Y."/>
            <person name="Hayashi H."/>
            <person name="Yokobori S."/>
            <person name="Yamagishi A."/>
            <person name="Oono Y."/>
            <person name="Narumi I."/>
        </authorList>
    </citation>
    <scope>NUCLEOTIDE SEQUENCE [LARGE SCALE GENOMIC DNA]</scope>
    <source>
        <strain evidence="3">TR0125</strain>
    </source>
</reference>
<evidence type="ECO:0000313" key="3">
    <source>
        <dbReference type="Proteomes" id="UP000236569"/>
    </source>
</evidence>
<dbReference type="RefSeq" id="WP_103129679.1">
    <property type="nucleotide sequence ID" value="NZ_BFAG01000008.1"/>
</dbReference>
<dbReference type="Proteomes" id="UP000236569">
    <property type="component" value="Unassembled WGS sequence"/>
</dbReference>
<sequence>MTRIAPQHEPFHPAQPTPERRITDDGSPRTTGWTRLLGRMAGALFSGLAVPTPPPEVQEELKV</sequence>
<feature type="compositionally biased region" description="Basic and acidic residues" evidence="1">
    <location>
        <begin position="18"/>
        <end position="27"/>
    </location>
</feature>
<protein>
    <submittedName>
        <fullName evidence="2">Uncharacterized protein</fullName>
    </submittedName>
</protein>
<evidence type="ECO:0000313" key="2">
    <source>
        <dbReference type="EMBL" id="GBF06299.1"/>
    </source>
</evidence>
<accession>A0A2I9CWC0</accession>
<gene>
    <name evidence="2" type="ORF">DAERI_080090</name>
</gene>
<feature type="region of interest" description="Disordered" evidence="1">
    <location>
        <begin position="1"/>
        <end position="33"/>
    </location>
</feature>
<dbReference type="EMBL" id="BFAG01000008">
    <property type="protein sequence ID" value="GBF06299.1"/>
    <property type="molecule type" value="Genomic_DNA"/>
</dbReference>